<dbReference type="GO" id="GO:0004930">
    <property type="term" value="F:G protein-coupled receptor activity"/>
    <property type="evidence" value="ECO:0007669"/>
    <property type="project" value="TreeGrafter"/>
</dbReference>
<feature type="compositionally biased region" description="Low complexity" evidence="7">
    <location>
        <begin position="92"/>
        <end position="124"/>
    </location>
</feature>
<evidence type="ECO:0000256" key="2">
    <source>
        <dbReference type="ARBA" id="ARBA00010125"/>
    </source>
</evidence>
<evidence type="ECO:0000256" key="5">
    <source>
        <dbReference type="ARBA" id="ARBA00023136"/>
    </source>
</evidence>
<keyword evidence="4 8" id="KW-1133">Transmembrane helix</keyword>
<evidence type="ECO:0000313" key="9">
    <source>
        <dbReference type="EMBL" id="KAF6089653.1"/>
    </source>
</evidence>
<dbReference type="Pfam" id="PF10160">
    <property type="entry name" value="Tmemb_40"/>
    <property type="match status" value="1"/>
</dbReference>
<feature type="transmembrane region" description="Helical" evidence="8">
    <location>
        <begin position="16"/>
        <end position="38"/>
    </location>
</feature>
<dbReference type="PANTHER" id="PTHR15876:SF8">
    <property type="entry name" value="TRANSMEMBRANE PROTEIN ADIPOCYTE-ASSOCIATED 1"/>
    <property type="match status" value="1"/>
</dbReference>
<sequence length="144" mass="15835">MFLPGHLESKSSIKRVLAITTVLSLAYSVTQGTLEILYPDAHLSAEDFNIYGHGGRQFWLVSSCFFFLVYSLVVVLPKTPLKERISLPSVWTLPRSSTSASSHPSSTWPSSGVSSARSPRSSSPTNAKWMKLRNQTCTCPSPML</sequence>
<reference evidence="9 10" key="1">
    <citation type="journal article" date="2020" name="Nature">
        <title>Six reference-quality genomes reveal evolution of bat adaptations.</title>
        <authorList>
            <person name="Jebb D."/>
            <person name="Huang Z."/>
            <person name="Pippel M."/>
            <person name="Hughes G.M."/>
            <person name="Lavrichenko K."/>
            <person name="Devanna P."/>
            <person name="Winkler S."/>
            <person name="Jermiin L.S."/>
            <person name="Skirmuntt E.C."/>
            <person name="Katzourakis A."/>
            <person name="Burkitt-Gray L."/>
            <person name="Ray D.A."/>
            <person name="Sullivan K.A.M."/>
            <person name="Roscito J.G."/>
            <person name="Kirilenko B.M."/>
            <person name="Davalos L.M."/>
            <person name="Corthals A.P."/>
            <person name="Power M.L."/>
            <person name="Jones G."/>
            <person name="Ransome R.D."/>
            <person name="Dechmann D.K.N."/>
            <person name="Locatelli A.G."/>
            <person name="Puechmaille S.J."/>
            <person name="Fedrigo O."/>
            <person name="Jarvis E.D."/>
            <person name="Hiller M."/>
            <person name="Vernes S.C."/>
            <person name="Myers E.W."/>
            <person name="Teeling E.C."/>
        </authorList>
    </citation>
    <scope>NUCLEOTIDE SEQUENCE [LARGE SCALE GENOMIC DNA]</scope>
    <source>
        <strain evidence="9">Bat1K_MPI-CBG_1</strain>
    </source>
</reference>
<evidence type="ECO:0000313" key="10">
    <source>
        <dbReference type="Proteomes" id="UP000664940"/>
    </source>
</evidence>
<evidence type="ECO:0000256" key="1">
    <source>
        <dbReference type="ARBA" id="ARBA00004141"/>
    </source>
</evidence>
<feature type="region of interest" description="Disordered" evidence="7">
    <location>
        <begin position="92"/>
        <end position="126"/>
    </location>
</feature>
<dbReference type="GO" id="GO:0005886">
    <property type="term" value="C:plasma membrane"/>
    <property type="evidence" value="ECO:0007669"/>
    <property type="project" value="TreeGrafter"/>
</dbReference>
<evidence type="ECO:0000256" key="3">
    <source>
        <dbReference type="ARBA" id="ARBA00022692"/>
    </source>
</evidence>
<dbReference type="AlphaFoldDB" id="A0A833ZB65"/>
<comment type="subcellular location">
    <subcellularLocation>
        <location evidence="1">Membrane</location>
        <topology evidence="1">Multi-pass membrane protein</topology>
    </subcellularLocation>
</comment>
<proteinExistence type="inferred from homology"/>
<keyword evidence="3 8" id="KW-0812">Transmembrane</keyword>
<gene>
    <name evidence="9" type="ORF">HJG60_019419</name>
</gene>
<evidence type="ECO:0000256" key="4">
    <source>
        <dbReference type="ARBA" id="ARBA00022989"/>
    </source>
</evidence>
<evidence type="ECO:0000256" key="6">
    <source>
        <dbReference type="ARBA" id="ARBA00029849"/>
    </source>
</evidence>
<dbReference type="InterPro" id="IPR018781">
    <property type="entry name" value="TPRA1/CAND2/CAND8"/>
</dbReference>
<dbReference type="Proteomes" id="UP000664940">
    <property type="component" value="Unassembled WGS sequence"/>
</dbReference>
<accession>A0A833ZB65</accession>
<feature type="transmembrane region" description="Helical" evidence="8">
    <location>
        <begin position="58"/>
        <end position="76"/>
    </location>
</feature>
<evidence type="ECO:0000256" key="8">
    <source>
        <dbReference type="SAM" id="Phobius"/>
    </source>
</evidence>
<dbReference type="PANTHER" id="PTHR15876">
    <property type="entry name" value="TRANSMEMBRANE PROTEIN ADIPOCYTE-ASSOCIATED 1"/>
    <property type="match status" value="1"/>
</dbReference>
<dbReference type="EMBL" id="JABVXQ010000010">
    <property type="protein sequence ID" value="KAF6089653.1"/>
    <property type="molecule type" value="Genomic_DNA"/>
</dbReference>
<keyword evidence="5 8" id="KW-0472">Membrane</keyword>
<protein>
    <recommendedName>
        <fullName evidence="6">Integral membrane protein GPR175</fullName>
    </recommendedName>
</protein>
<comment type="caution">
    <text evidence="9">The sequence shown here is derived from an EMBL/GenBank/DDBJ whole genome shotgun (WGS) entry which is preliminary data.</text>
</comment>
<organism evidence="9 10">
    <name type="scientific">Phyllostomus discolor</name>
    <name type="common">pale spear-nosed bat</name>
    <dbReference type="NCBI Taxonomy" id="89673"/>
    <lineage>
        <taxon>Eukaryota</taxon>
        <taxon>Metazoa</taxon>
        <taxon>Chordata</taxon>
        <taxon>Craniata</taxon>
        <taxon>Vertebrata</taxon>
        <taxon>Euteleostomi</taxon>
        <taxon>Mammalia</taxon>
        <taxon>Eutheria</taxon>
        <taxon>Laurasiatheria</taxon>
        <taxon>Chiroptera</taxon>
        <taxon>Yangochiroptera</taxon>
        <taxon>Phyllostomidae</taxon>
        <taxon>Phyllostominae</taxon>
        <taxon>Phyllostomus</taxon>
    </lineage>
</organism>
<evidence type="ECO:0000256" key="7">
    <source>
        <dbReference type="SAM" id="MobiDB-lite"/>
    </source>
</evidence>
<comment type="similarity">
    <text evidence="2">Belongs to the UPF0359 family.</text>
</comment>
<name>A0A833ZB65_9CHIR</name>